<evidence type="ECO:0000313" key="3">
    <source>
        <dbReference type="Proteomes" id="UP000182894"/>
    </source>
</evidence>
<dbReference type="SUPFAM" id="SSF53474">
    <property type="entry name" value="alpha/beta-Hydrolases"/>
    <property type="match status" value="1"/>
</dbReference>
<dbReference type="InterPro" id="IPR029058">
    <property type="entry name" value="AB_hydrolase_fold"/>
</dbReference>
<evidence type="ECO:0000259" key="1">
    <source>
        <dbReference type="Pfam" id="PF00561"/>
    </source>
</evidence>
<dbReference type="PANTHER" id="PTHR43798">
    <property type="entry name" value="MONOACYLGLYCEROL LIPASE"/>
    <property type="match status" value="1"/>
</dbReference>
<dbReference type="Gene3D" id="3.40.50.1820">
    <property type="entry name" value="alpha/beta hydrolase"/>
    <property type="match status" value="1"/>
</dbReference>
<protein>
    <submittedName>
        <fullName evidence="2">3-oxoadipate enol-lactonase</fullName>
    </submittedName>
</protein>
<keyword evidence="3" id="KW-1185">Reference proteome</keyword>
<organism evidence="2 3">
    <name type="scientific">Pseudomonas abietaniphila</name>
    <dbReference type="NCBI Taxonomy" id="89065"/>
    <lineage>
        <taxon>Bacteria</taxon>
        <taxon>Pseudomonadati</taxon>
        <taxon>Pseudomonadota</taxon>
        <taxon>Gammaproteobacteria</taxon>
        <taxon>Pseudomonadales</taxon>
        <taxon>Pseudomonadaceae</taxon>
        <taxon>Pseudomonas</taxon>
    </lineage>
</organism>
<dbReference type="PRINTS" id="PR00111">
    <property type="entry name" value="ABHYDROLASE"/>
</dbReference>
<dbReference type="OrthoDB" id="9785847at2"/>
<dbReference type="InterPro" id="IPR000073">
    <property type="entry name" value="AB_hydrolase_1"/>
</dbReference>
<dbReference type="RefSeq" id="WP_074755554.1">
    <property type="nucleotide sequence ID" value="NZ_FNCO01000012.1"/>
</dbReference>
<dbReference type="Pfam" id="PF00561">
    <property type="entry name" value="Abhydrolase_1"/>
    <property type="match status" value="1"/>
</dbReference>
<dbReference type="PANTHER" id="PTHR43798:SF20">
    <property type="entry name" value="2-SUCCINYL-6-HYDROXY-2,4-CYCLOHEXADIENE-1-CARBOXYLATE SYNTHASE-RELATED"/>
    <property type="match status" value="1"/>
</dbReference>
<dbReference type="EMBL" id="FNCO01000012">
    <property type="protein sequence ID" value="SDI31400.1"/>
    <property type="molecule type" value="Genomic_DNA"/>
</dbReference>
<dbReference type="Proteomes" id="UP000182894">
    <property type="component" value="Unassembled WGS sequence"/>
</dbReference>
<dbReference type="AlphaFoldDB" id="A0A1G8JL79"/>
<dbReference type="GO" id="GO:0016020">
    <property type="term" value="C:membrane"/>
    <property type="evidence" value="ECO:0007669"/>
    <property type="project" value="TreeGrafter"/>
</dbReference>
<name>A0A1G8JL79_9PSED</name>
<feature type="domain" description="AB hydrolase-1" evidence="1">
    <location>
        <begin position="35"/>
        <end position="260"/>
    </location>
</feature>
<sequence>MNLNSEIDNPLLFVRTQDGCRLAVRRLKHAADTAPTVVLIHALAMDSQMWTDTVRALQTQANVYAVDCRGHGQSDKPTGPYDIARFSEDICSVLDHLKVDRAVVVGCSMGGTIALGMAGRYPERVAGLVAIDTTASYGEGALSKWSDRGEQALRDGMASLADFQCERWFSAQYRQLHPQVVSRALDVFLANDTKAYHQACLMLGKADERELLPRYKGPARIVVGEDDYATPISMALEIQRLLPNSVLQVVPEARHYTPIETPVSVAANIDSILASL</sequence>
<evidence type="ECO:0000313" key="2">
    <source>
        <dbReference type="EMBL" id="SDI31400.1"/>
    </source>
</evidence>
<dbReference type="STRING" id="89065.SAMN05216605_11275"/>
<proteinExistence type="predicted"/>
<gene>
    <name evidence="2" type="ORF">SAMN05216605_11275</name>
</gene>
<reference evidence="3" key="1">
    <citation type="submission" date="2016-10" db="EMBL/GenBank/DDBJ databases">
        <authorList>
            <person name="Varghese N."/>
            <person name="Submissions S."/>
        </authorList>
    </citation>
    <scope>NUCLEOTIDE SEQUENCE [LARGE SCALE GENOMIC DNA]</scope>
    <source>
        <strain evidence="3">ATCC 700689</strain>
    </source>
</reference>
<dbReference type="InterPro" id="IPR050266">
    <property type="entry name" value="AB_hydrolase_sf"/>
</dbReference>
<accession>A0A1G8JL79</accession>